<reference evidence="1 2" key="1">
    <citation type="submission" date="2023-05" db="EMBL/GenBank/DDBJ databases">
        <title>Draft genome sequence of Streptomyces sp. B-S-A6 isolated from a cave soil in Thailand.</title>
        <authorList>
            <person name="Chamroensaksri N."/>
            <person name="Muangham S."/>
        </authorList>
    </citation>
    <scope>NUCLEOTIDE SEQUENCE [LARGE SCALE GENOMIC DNA]</scope>
    <source>
        <strain evidence="1 2">B-S-A6</strain>
    </source>
</reference>
<dbReference type="SUPFAM" id="SSF48452">
    <property type="entry name" value="TPR-like"/>
    <property type="match status" value="1"/>
</dbReference>
<dbReference type="Pfam" id="PF14559">
    <property type="entry name" value="TPR_19"/>
    <property type="match status" value="1"/>
</dbReference>
<comment type="caution">
    <text evidence="1">The sequence shown here is derived from an EMBL/GenBank/DDBJ whole genome shotgun (WGS) entry which is preliminary data.</text>
</comment>
<dbReference type="EMBL" id="JASCIQ010000021">
    <property type="protein sequence ID" value="MDI3406160.1"/>
    <property type="molecule type" value="Genomic_DNA"/>
</dbReference>
<dbReference type="InterPro" id="IPR011990">
    <property type="entry name" value="TPR-like_helical_dom_sf"/>
</dbReference>
<dbReference type="Gene3D" id="1.25.40.10">
    <property type="entry name" value="Tetratricopeptide repeat domain"/>
    <property type="match status" value="1"/>
</dbReference>
<dbReference type="Proteomes" id="UP001223978">
    <property type="component" value="Unassembled WGS sequence"/>
</dbReference>
<protein>
    <submittedName>
        <fullName evidence="1">Tetratricopeptide repeat protein</fullName>
    </submittedName>
</protein>
<organism evidence="1 2">
    <name type="scientific">Streptomyces cavernicola</name>
    <dbReference type="NCBI Taxonomy" id="3043613"/>
    <lineage>
        <taxon>Bacteria</taxon>
        <taxon>Bacillati</taxon>
        <taxon>Actinomycetota</taxon>
        <taxon>Actinomycetes</taxon>
        <taxon>Kitasatosporales</taxon>
        <taxon>Streptomycetaceae</taxon>
        <taxon>Streptomyces</taxon>
    </lineage>
</organism>
<sequence>MTDAFDSLDRFDSVGPDGRATEDRWAGALHLFDDGPEAAVTREESPVERWERAGLLFGEKRYTAAARLLAEVVEEFPEHTAARMLLARAYYHSAQLRRAEAELRIVVERDPVDAYAHLMLGRTLERQSRKDEAAPWLRMAGAFSPEAVE</sequence>
<dbReference type="RefSeq" id="WP_282544093.1">
    <property type="nucleotide sequence ID" value="NZ_JASCIQ010000021.1"/>
</dbReference>
<evidence type="ECO:0000313" key="1">
    <source>
        <dbReference type="EMBL" id="MDI3406160.1"/>
    </source>
</evidence>
<gene>
    <name evidence="1" type="ORF">QIS96_20370</name>
</gene>
<keyword evidence="2" id="KW-1185">Reference proteome</keyword>
<evidence type="ECO:0000313" key="2">
    <source>
        <dbReference type="Proteomes" id="UP001223978"/>
    </source>
</evidence>
<name>A0ABT6SD88_9ACTN</name>
<accession>A0ABT6SD88</accession>
<proteinExistence type="predicted"/>